<dbReference type="PANTHER" id="PTHR13806:SF31">
    <property type="entry name" value="FLOTILLIN-LIKE PROTEIN 1-RELATED"/>
    <property type="match status" value="1"/>
</dbReference>
<organism evidence="2 3">
    <name type="scientific">Coffea canephora</name>
    <name type="common">Robusta coffee</name>
    <dbReference type="NCBI Taxonomy" id="49390"/>
    <lineage>
        <taxon>Eukaryota</taxon>
        <taxon>Viridiplantae</taxon>
        <taxon>Streptophyta</taxon>
        <taxon>Embryophyta</taxon>
        <taxon>Tracheophyta</taxon>
        <taxon>Spermatophyta</taxon>
        <taxon>Magnoliopsida</taxon>
        <taxon>eudicotyledons</taxon>
        <taxon>Gunneridae</taxon>
        <taxon>Pentapetalae</taxon>
        <taxon>asterids</taxon>
        <taxon>lamiids</taxon>
        <taxon>Gentianales</taxon>
        <taxon>Rubiaceae</taxon>
        <taxon>Ixoroideae</taxon>
        <taxon>Gardenieae complex</taxon>
        <taxon>Bertiereae - Coffeeae clade</taxon>
        <taxon>Coffeeae</taxon>
        <taxon>Coffea</taxon>
    </lineage>
</organism>
<dbReference type="OMA" id="KCKRIDA"/>
<dbReference type="AlphaFoldDB" id="A0A068V6Q3"/>
<sequence length="96" mass="10897">MYRVVKAIEFLTITGASIDDIKVTKKALVWPFQKCKRIDAIPVNYTFQVNAMNAEKLPFLLPTVIIIGPRVDDQEGLIKYAKLLSDHRSDSQCENT</sequence>
<dbReference type="OrthoDB" id="6080404at2759"/>
<gene>
    <name evidence="2" type="ORF">GSCOC_T00018148001</name>
</gene>
<dbReference type="Proteomes" id="UP000295252">
    <property type="component" value="Chromosome VIII"/>
</dbReference>
<keyword evidence="1" id="KW-1003">Cell membrane</keyword>
<keyword evidence="1" id="KW-0472">Membrane</keyword>
<proteinExistence type="inferred from homology"/>
<dbReference type="STRING" id="49390.A0A068V6Q3"/>
<dbReference type="Gramene" id="CDP16336">
    <property type="protein sequence ID" value="CDP16336"/>
    <property type="gene ID" value="GSCOC_T00018148001"/>
</dbReference>
<accession>A0A068V6Q3</accession>
<comment type="subcellular location">
    <subcellularLocation>
        <location evidence="1">Cell membrane</location>
        <topology evidence="1">Lipid-anchor</topology>
    </subcellularLocation>
    <subcellularLocation>
        <location evidence="1">Membrane</location>
        <location evidence="1">Caveola</location>
    </subcellularLocation>
</comment>
<dbReference type="PhylomeDB" id="A0A068V6Q3"/>
<protein>
    <recommendedName>
        <fullName evidence="1">Flotillin-like</fullName>
    </recommendedName>
</protein>
<dbReference type="EMBL" id="HG739205">
    <property type="protein sequence ID" value="CDP16336.1"/>
    <property type="molecule type" value="Genomic_DNA"/>
</dbReference>
<evidence type="ECO:0000313" key="3">
    <source>
        <dbReference type="Proteomes" id="UP000295252"/>
    </source>
</evidence>
<comment type="similarity">
    <text evidence="1">Belongs to the band 7/mec-2 family. Flotillin subfamily.</text>
</comment>
<dbReference type="InterPro" id="IPR027705">
    <property type="entry name" value="Flotillin_fam"/>
</dbReference>
<reference evidence="3" key="1">
    <citation type="journal article" date="2014" name="Science">
        <title>The coffee genome provides insight into the convergent evolution of caffeine biosynthesis.</title>
        <authorList>
            <person name="Denoeud F."/>
            <person name="Carretero-Paulet L."/>
            <person name="Dereeper A."/>
            <person name="Droc G."/>
            <person name="Guyot R."/>
            <person name="Pietrella M."/>
            <person name="Zheng C."/>
            <person name="Alberti A."/>
            <person name="Anthony F."/>
            <person name="Aprea G."/>
            <person name="Aury J.M."/>
            <person name="Bento P."/>
            <person name="Bernard M."/>
            <person name="Bocs S."/>
            <person name="Campa C."/>
            <person name="Cenci A."/>
            <person name="Combes M.C."/>
            <person name="Crouzillat D."/>
            <person name="Da Silva C."/>
            <person name="Daddiego L."/>
            <person name="De Bellis F."/>
            <person name="Dussert S."/>
            <person name="Garsmeur O."/>
            <person name="Gayraud T."/>
            <person name="Guignon V."/>
            <person name="Jahn K."/>
            <person name="Jamilloux V."/>
            <person name="Joet T."/>
            <person name="Labadie K."/>
            <person name="Lan T."/>
            <person name="Leclercq J."/>
            <person name="Lepelley M."/>
            <person name="Leroy T."/>
            <person name="Li L.T."/>
            <person name="Librado P."/>
            <person name="Lopez L."/>
            <person name="Munoz A."/>
            <person name="Noel B."/>
            <person name="Pallavicini A."/>
            <person name="Perrotta G."/>
            <person name="Poncet V."/>
            <person name="Pot D."/>
            <person name="Priyono X."/>
            <person name="Rigoreau M."/>
            <person name="Rouard M."/>
            <person name="Rozas J."/>
            <person name="Tranchant-Dubreuil C."/>
            <person name="VanBuren R."/>
            <person name="Zhang Q."/>
            <person name="Andrade A.C."/>
            <person name="Argout X."/>
            <person name="Bertrand B."/>
            <person name="de Kochko A."/>
            <person name="Graziosi G."/>
            <person name="Henry R.J."/>
            <person name="Jayarama X."/>
            <person name="Ming R."/>
            <person name="Nagai C."/>
            <person name="Rounsley S."/>
            <person name="Sankoff D."/>
            <person name="Giuliano G."/>
            <person name="Albert V.A."/>
            <person name="Wincker P."/>
            <person name="Lashermes P."/>
        </authorList>
    </citation>
    <scope>NUCLEOTIDE SEQUENCE [LARGE SCALE GENOMIC DNA]</scope>
    <source>
        <strain evidence="3">cv. DH200-94</strain>
    </source>
</reference>
<dbReference type="InParanoid" id="A0A068V6Q3"/>
<keyword evidence="3" id="KW-1185">Reference proteome</keyword>
<name>A0A068V6Q3_COFCA</name>
<dbReference type="PANTHER" id="PTHR13806">
    <property type="entry name" value="FLOTILLIN-RELATED"/>
    <property type="match status" value="1"/>
</dbReference>
<dbReference type="GO" id="GO:0005901">
    <property type="term" value="C:caveola"/>
    <property type="evidence" value="ECO:0007669"/>
    <property type="project" value="UniProtKB-SubCell"/>
</dbReference>
<evidence type="ECO:0000256" key="1">
    <source>
        <dbReference type="RuleBase" id="RU366054"/>
    </source>
</evidence>
<evidence type="ECO:0000313" key="2">
    <source>
        <dbReference type="EMBL" id="CDP16336.1"/>
    </source>
</evidence>